<evidence type="ECO:0000256" key="7">
    <source>
        <dbReference type="ARBA" id="ARBA00022833"/>
    </source>
</evidence>
<evidence type="ECO:0000256" key="3">
    <source>
        <dbReference type="ARBA" id="ARBA00007353"/>
    </source>
</evidence>
<dbReference type="PANTHER" id="PTHR30616:SF2">
    <property type="entry name" value="PURINE NUCLEOSIDE PHOSPHORYLASE LACC1"/>
    <property type="match status" value="1"/>
</dbReference>
<comment type="catalytic activity">
    <reaction evidence="8">
        <text>adenosine + H2O + H(+) = inosine + NH4(+)</text>
        <dbReference type="Rhea" id="RHEA:24408"/>
        <dbReference type="ChEBI" id="CHEBI:15377"/>
        <dbReference type="ChEBI" id="CHEBI:15378"/>
        <dbReference type="ChEBI" id="CHEBI:16335"/>
        <dbReference type="ChEBI" id="CHEBI:17596"/>
        <dbReference type="ChEBI" id="CHEBI:28938"/>
        <dbReference type="EC" id="3.5.4.4"/>
    </reaction>
    <physiologicalReaction direction="left-to-right" evidence="8">
        <dbReference type="Rhea" id="RHEA:24409"/>
    </physiologicalReaction>
</comment>
<evidence type="ECO:0000313" key="12">
    <source>
        <dbReference type="Proteomes" id="UP000308978"/>
    </source>
</evidence>
<evidence type="ECO:0000313" key="11">
    <source>
        <dbReference type="EMBL" id="THG36640.1"/>
    </source>
</evidence>
<dbReference type="CDD" id="cd16833">
    <property type="entry name" value="YfiH"/>
    <property type="match status" value="1"/>
</dbReference>
<evidence type="ECO:0000256" key="10">
    <source>
        <dbReference type="ARBA" id="ARBA00049893"/>
    </source>
</evidence>
<keyword evidence="5" id="KW-0479">Metal-binding</keyword>
<keyword evidence="7" id="KW-0862">Zinc</keyword>
<dbReference type="EMBL" id="SSTJ01000013">
    <property type="protein sequence ID" value="THG36640.1"/>
    <property type="molecule type" value="Genomic_DNA"/>
</dbReference>
<gene>
    <name evidence="11" type="ORF">E5986_09280</name>
</gene>
<evidence type="ECO:0000256" key="4">
    <source>
        <dbReference type="ARBA" id="ARBA00022679"/>
    </source>
</evidence>
<dbReference type="InterPro" id="IPR003730">
    <property type="entry name" value="Cu_polyphenol_OxRdtase"/>
</dbReference>
<dbReference type="Gene3D" id="3.60.140.10">
    <property type="entry name" value="CNF1/YfiH-like putative cysteine hydrolases"/>
    <property type="match status" value="1"/>
</dbReference>
<evidence type="ECO:0000256" key="2">
    <source>
        <dbReference type="ARBA" id="ARBA00003215"/>
    </source>
</evidence>
<dbReference type="Pfam" id="PF02578">
    <property type="entry name" value="Cu-oxidase_4"/>
    <property type="match status" value="1"/>
</dbReference>
<comment type="function">
    <text evidence="2">Purine nucleoside enzyme that catalyzes the phosphorolysis of adenosine and inosine nucleosides, yielding D-ribose 1-phosphate and the respective free bases, adenine and hypoxanthine. Also catalyzes the phosphorolysis of S-methyl-5'-thioadenosine into adenine and S-methyl-5-thio-alpha-D-ribose 1-phosphate. Also has adenosine deaminase activity.</text>
</comment>
<comment type="catalytic activity">
    <reaction evidence="9">
        <text>adenosine + phosphate = alpha-D-ribose 1-phosphate + adenine</text>
        <dbReference type="Rhea" id="RHEA:27642"/>
        <dbReference type="ChEBI" id="CHEBI:16335"/>
        <dbReference type="ChEBI" id="CHEBI:16708"/>
        <dbReference type="ChEBI" id="CHEBI:43474"/>
        <dbReference type="ChEBI" id="CHEBI:57720"/>
        <dbReference type="EC" id="2.4.2.1"/>
    </reaction>
    <physiologicalReaction direction="left-to-right" evidence="9">
        <dbReference type="Rhea" id="RHEA:27643"/>
    </physiologicalReaction>
</comment>
<organism evidence="11 12">
    <name type="scientific">Adlercreutzia caecimuris</name>
    <dbReference type="NCBI Taxonomy" id="671266"/>
    <lineage>
        <taxon>Bacteria</taxon>
        <taxon>Bacillati</taxon>
        <taxon>Actinomycetota</taxon>
        <taxon>Coriobacteriia</taxon>
        <taxon>Eggerthellales</taxon>
        <taxon>Eggerthellaceae</taxon>
        <taxon>Adlercreutzia</taxon>
    </lineage>
</organism>
<sequence length="275" mass="27989">MALPLPTLQARACAGLSFLTDEPLFAATGLRVGFSRRWGGVSEAPYDSLNLGDHVEDDPAAVAENRRRLLDAAGLAATEMLTLNQVHGDRVLALSSADAPAFAAVAAAARAGADGVAVDVPGVTALLCFADCTPVIVASPTGAFAVAHAGWRGALAGIPAKAVGAVAALDAEAGALTGAGDFNAYIGPHIAAACYECGEELVGRFVERFGEACALGTDHLNLEMAVRASLAEAGIAARRIAAAGECTACCDDRYFSYRKSGGRCGRHGAFAGRKE</sequence>
<comment type="similarity">
    <text evidence="3">Belongs to the purine nucleoside phosphorylase YfiH/LACC1 family.</text>
</comment>
<dbReference type="RefSeq" id="WP_136435327.1">
    <property type="nucleotide sequence ID" value="NZ_SSTJ01000013.1"/>
</dbReference>
<comment type="catalytic activity">
    <reaction evidence="10">
        <text>S-methyl-5'-thioadenosine + phosphate = 5-(methylsulfanyl)-alpha-D-ribose 1-phosphate + adenine</text>
        <dbReference type="Rhea" id="RHEA:11852"/>
        <dbReference type="ChEBI" id="CHEBI:16708"/>
        <dbReference type="ChEBI" id="CHEBI:17509"/>
        <dbReference type="ChEBI" id="CHEBI:43474"/>
        <dbReference type="ChEBI" id="CHEBI:58533"/>
        <dbReference type="EC" id="2.4.2.28"/>
    </reaction>
    <physiologicalReaction direction="left-to-right" evidence="10">
        <dbReference type="Rhea" id="RHEA:11853"/>
    </physiologicalReaction>
</comment>
<dbReference type="InterPro" id="IPR011324">
    <property type="entry name" value="Cytotoxic_necrot_fac-like_cat"/>
</dbReference>
<keyword evidence="6" id="KW-0378">Hydrolase</keyword>
<dbReference type="SUPFAM" id="SSF64438">
    <property type="entry name" value="CNF1/YfiH-like putative cysteine hydrolases"/>
    <property type="match status" value="1"/>
</dbReference>
<keyword evidence="4" id="KW-0808">Transferase</keyword>
<protein>
    <submittedName>
        <fullName evidence="11">Laccase domain-containing protein</fullName>
    </submittedName>
</protein>
<dbReference type="PANTHER" id="PTHR30616">
    <property type="entry name" value="UNCHARACTERIZED PROTEIN YFIH"/>
    <property type="match status" value="1"/>
</dbReference>
<accession>A0A4S4FZR9</accession>
<reference evidence="11 12" key="1">
    <citation type="submission" date="2019-04" db="EMBL/GenBank/DDBJ databases">
        <title>Microbes associate with the intestines of laboratory mice.</title>
        <authorList>
            <person name="Navarre W."/>
            <person name="Wong E."/>
            <person name="Huang K.C."/>
            <person name="Tropini C."/>
            <person name="Ng K."/>
            <person name="Yu B."/>
        </authorList>
    </citation>
    <scope>NUCLEOTIDE SEQUENCE [LARGE SCALE GENOMIC DNA]</scope>
    <source>
        <strain evidence="11 12">NM80_B27</strain>
    </source>
</reference>
<evidence type="ECO:0000256" key="1">
    <source>
        <dbReference type="ARBA" id="ARBA00000553"/>
    </source>
</evidence>
<evidence type="ECO:0000256" key="8">
    <source>
        <dbReference type="ARBA" id="ARBA00047989"/>
    </source>
</evidence>
<name>A0A4S4FZR9_9ACTN</name>
<evidence type="ECO:0000256" key="5">
    <source>
        <dbReference type="ARBA" id="ARBA00022723"/>
    </source>
</evidence>
<dbReference type="InterPro" id="IPR038371">
    <property type="entry name" value="Cu_polyphenol_OxRdtase_sf"/>
</dbReference>
<dbReference type="GO" id="GO:0016787">
    <property type="term" value="F:hydrolase activity"/>
    <property type="evidence" value="ECO:0007669"/>
    <property type="project" value="UniProtKB-KW"/>
</dbReference>
<dbReference type="AlphaFoldDB" id="A0A4S4FZR9"/>
<evidence type="ECO:0000256" key="9">
    <source>
        <dbReference type="ARBA" id="ARBA00048968"/>
    </source>
</evidence>
<comment type="caution">
    <text evidence="11">The sequence shown here is derived from an EMBL/GenBank/DDBJ whole genome shotgun (WGS) entry which is preliminary data.</text>
</comment>
<comment type="catalytic activity">
    <reaction evidence="1">
        <text>inosine + phosphate = alpha-D-ribose 1-phosphate + hypoxanthine</text>
        <dbReference type="Rhea" id="RHEA:27646"/>
        <dbReference type="ChEBI" id="CHEBI:17368"/>
        <dbReference type="ChEBI" id="CHEBI:17596"/>
        <dbReference type="ChEBI" id="CHEBI:43474"/>
        <dbReference type="ChEBI" id="CHEBI:57720"/>
        <dbReference type="EC" id="2.4.2.1"/>
    </reaction>
    <physiologicalReaction direction="left-to-right" evidence="1">
        <dbReference type="Rhea" id="RHEA:27647"/>
    </physiologicalReaction>
</comment>
<dbReference type="GO" id="GO:0005507">
    <property type="term" value="F:copper ion binding"/>
    <property type="evidence" value="ECO:0007669"/>
    <property type="project" value="TreeGrafter"/>
</dbReference>
<dbReference type="Proteomes" id="UP000308978">
    <property type="component" value="Unassembled WGS sequence"/>
</dbReference>
<evidence type="ECO:0000256" key="6">
    <source>
        <dbReference type="ARBA" id="ARBA00022801"/>
    </source>
</evidence>
<dbReference type="GO" id="GO:0017061">
    <property type="term" value="F:S-methyl-5-thioadenosine phosphorylase activity"/>
    <property type="evidence" value="ECO:0007669"/>
    <property type="project" value="UniProtKB-EC"/>
</dbReference>
<proteinExistence type="inferred from homology"/>